<reference evidence="10 11" key="1">
    <citation type="submission" date="2024-09" db="EMBL/GenBank/DDBJ databases">
        <title>Rethinking Asexuality: The Enigmatic Case of Functional Sexual Genes in Lepraria (Stereocaulaceae).</title>
        <authorList>
            <person name="Doellman M."/>
            <person name="Sun Y."/>
            <person name="Barcenas-Pena A."/>
            <person name="Lumbsch H.T."/>
            <person name="Grewe F."/>
        </authorList>
    </citation>
    <scope>NUCLEOTIDE SEQUENCE [LARGE SCALE GENOMIC DNA]</scope>
    <source>
        <strain evidence="10 11">Mercado 3170</strain>
    </source>
</reference>
<dbReference type="Gene3D" id="3.40.532.10">
    <property type="entry name" value="Peptidase C12, ubiquitin carboxyl-terminal hydrolase"/>
    <property type="match status" value="1"/>
</dbReference>
<evidence type="ECO:0000256" key="5">
    <source>
        <dbReference type="ARBA" id="ARBA00022801"/>
    </source>
</evidence>
<evidence type="ECO:0000256" key="6">
    <source>
        <dbReference type="ARBA" id="ARBA00022807"/>
    </source>
</evidence>
<keyword evidence="11" id="KW-1185">Reference proteome</keyword>
<evidence type="ECO:0000259" key="9">
    <source>
        <dbReference type="PROSITE" id="PS52048"/>
    </source>
</evidence>
<keyword evidence="4 8" id="KW-0833">Ubl conjugation pathway</keyword>
<evidence type="ECO:0000256" key="7">
    <source>
        <dbReference type="PROSITE-ProRule" id="PRU01393"/>
    </source>
</evidence>
<evidence type="ECO:0000256" key="8">
    <source>
        <dbReference type="RuleBase" id="RU361215"/>
    </source>
</evidence>
<comment type="caution">
    <text evidence="7">Lacks conserved residue(s) required for the propagation of feature annotation.</text>
</comment>
<dbReference type="InterPro" id="IPR001578">
    <property type="entry name" value="Peptidase_C12_UCH"/>
</dbReference>
<dbReference type="PROSITE" id="PS52048">
    <property type="entry name" value="UCH_DOMAIN"/>
    <property type="match status" value="1"/>
</dbReference>
<dbReference type="EMBL" id="JBEFKJ010000033">
    <property type="protein sequence ID" value="KAL2038266.1"/>
    <property type="molecule type" value="Genomic_DNA"/>
</dbReference>
<dbReference type="EC" id="3.4.19.12" evidence="8"/>
<comment type="similarity">
    <text evidence="2 7 8">Belongs to the peptidase C12 family.</text>
</comment>
<feature type="domain" description="UCH catalytic" evidence="9">
    <location>
        <begin position="63"/>
        <end position="296"/>
    </location>
</feature>
<name>A0ABR3ZZU8_9LECA</name>
<proteinExistence type="inferred from homology"/>
<comment type="caution">
    <text evidence="10">The sequence shown here is derived from an EMBL/GenBank/DDBJ whole genome shotgun (WGS) entry which is preliminary data.</text>
</comment>
<evidence type="ECO:0000313" key="10">
    <source>
        <dbReference type="EMBL" id="KAL2038266.1"/>
    </source>
</evidence>
<evidence type="ECO:0000256" key="4">
    <source>
        <dbReference type="ARBA" id="ARBA00022786"/>
    </source>
</evidence>
<dbReference type="PANTHER" id="PTHR10589:SF17">
    <property type="entry name" value="UBIQUITIN CARBOXYL-TERMINAL HYDROLASE"/>
    <property type="match status" value="1"/>
</dbReference>
<evidence type="ECO:0000256" key="1">
    <source>
        <dbReference type="ARBA" id="ARBA00000707"/>
    </source>
</evidence>
<dbReference type="Pfam" id="PF01088">
    <property type="entry name" value="Peptidase_C12"/>
    <property type="match status" value="1"/>
</dbReference>
<dbReference type="InterPro" id="IPR036959">
    <property type="entry name" value="Peptidase_C12_UCH_sf"/>
</dbReference>
<keyword evidence="6 8" id="KW-0788">Thiol protease</keyword>
<evidence type="ECO:0000256" key="3">
    <source>
        <dbReference type="ARBA" id="ARBA00022670"/>
    </source>
</evidence>
<dbReference type="Proteomes" id="UP001590950">
    <property type="component" value="Unassembled WGS sequence"/>
</dbReference>
<dbReference type="InterPro" id="IPR038765">
    <property type="entry name" value="Papain-like_cys_pep_sf"/>
</dbReference>
<keyword evidence="5 8" id="KW-0378">Hydrolase</keyword>
<dbReference type="PRINTS" id="PR00707">
    <property type="entry name" value="UBCTHYDRLASE"/>
</dbReference>
<accession>A0ABR3ZZU8</accession>
<comment type="catalytic activity">
    <reaction evidence="1 8">
        <text>Thiol-dependent hydrolysis of ester, thioester, amide, peptide and isopeptide bonds formed by the C-terminal Gly of ubiquitin (a 76-residue protein attached to proteins as an intracellular targeting signal).</text>
        <dbReference type="EC" id="3.4.19.12"/>
    </reaction>
</comment>
<protein>
    <recommendedName>
        <fullName evidence="8">Ubiquitin carboxyl-terminal hydrolase</fullName>
        <ecNumber evidence="8">3.4.19.12</ecNumber>
    </recommendedName>
</protein>
<dbReference type="SUPFAM" id="SSF54001">
    <property type="entry name" value="Cysteine proteinases"/>
    <property type="match status" value="1"/>
</dbReference>
<gene>
    <name evidence="10" type="ORF">N7G274_008915</name>
</gene>
<evidence type="ECO:0000313" key="11">
    <source>
        <dbReference type="Proteomes" id="UP001590950"/>
    </source>
</evidence>
<sequence>MIEPSLGREVAIVECLPSLANLFIPGKNLLAEVGFDLASHLSYLVLFEHTSKPQAVIMPYAKQYIPLECNPEVFNEFGHRIGLLPGMEFQDFYSIKDPKSLVPTGCTVHALILVFHCSGTYKDKVGPRKFKRLLNEGPGGADEVIWFKQTIQDASSFYAILHAICNDAHKRCSLVPNSILTDFLDECLLLPLADRAEFLENSKALETAYRAVAMEDTSKIPADAADEVAYRYVCFVKCLRDYHLYELDGELDGPVDHGVVGQGDGLLDKPILDFVQRYKKKRLDDDIGFSLFALVPTDACKNDGFYIRSDGQAVGAMTGKPVFAGFNA</sequence>
<dbReference type="PANTHER" id="PTHR10589">
    <property type="entry name" value="UBIQUITIN CARBOXYL-TERMINAL HYDROLASE"/>
    <property type="match status" value="1"/>
</dbReference>
<keyword evidence="3 8" id="KW-0645">Protease</keyword>
<organism evidence="10 11">
    <name type="scientific">Stereocaulon virgatum</name>
    <dbReference type="NCBI Taxonomy" id="373712"/>
    <lineage>
        <taxon>Eukaryota</taxon>
        <taxon>Fungi</taxon>
        <taxon>Dikarya</taxon>
        <taxon>Ascomycota</taxon>
        <taxon>Pezizomycotina</taxon>
        <taxon>Lecanoromycetes</taxon>
        <taxon>OSLEUM clade</taxon>
        <taxon>Lecanoromycetidae</taxon>
        <taxon>Lecanorales</taxon>
        <taxon>Lecanorineae</taxon>
        <taxon>Stereocaulaceae</taxon>
        <taxon>Stereocaulon</taxon>
    </lineage>
</organism>
<evidence type="ECO:0000256" key="2">
    <source>
        <dbReference type="ARBA" id="ARBA00009326"/>
    </source>
</evidence>